<evidence type="ECO:0000313" key="3">
    <source>
        <dbReference type="Proteomes" id="UP000727907"/>
    </source>
</evidence>
<feature type="domain" description="VOC" evidence="1">
    <location>
        <begin position="4"/>
        <end position="112"/>
    </location>
</feature>
<evidence type="ECO:0000313" key="2">
    <source>
        <dbReference type="EMBL" id="MBU8875865.1"/>
    </source>
</evidence>
<dbReference type="Proteomes" id="UP000727907">
    <property type="component" value="Unassembled WGS sequence"/>
</dbReference>
<sequence length="116" mass="12372">MSIELKYIIGNVSDLPGAVAFWRDTVGLKLKFQTPEWAEFDTGTTRLALQPASPSNPAGTWQPGLRVPDLAEKRAELQARGVNIGASPHEEHGFLLSLFIGPDGAPASLSGPVPKP</sequence>
<reference evidence="2 3" key="1">
    <citation type="submission" date="2021-06" db="EMBL/GenBank/DDBJ databases">
        <authorList>
            <person name="Lee D.H."/>
        </authorList>
    </citation>
    <scope>NUCLEOTIDE SEQUENCE [LARGE SCALE GENOMIC DNA]</scope>
    <source>
        <strain evidence="2 3">MMS21-HV4-11</strain>
    </source>
</reference>
<dbReference type="InterPro" id="IPR004360">
    <property type="entry name" value="Glyas_Fos-R_dOase_dom"/>
</dbReference>
<dbReference type="InterPro" id="IPR037523">
    <property type="entry name" value="VOC_core"/>
</dbReference>
<name>A0ABS6IRR2_9HYPH</name>
<dbReference type="Pfam" id="PF00903">
    <property type="entry name" value="Glyoxalase"/>
    <property type="match status" value="1"/>
</dbReference>
<evidence type="ECO:0000259" key="1">
    <source>
        <dbReference type="PROSITE" id="PS51819"/>
    </source>
</evidence>
<gene>
    <name evidence="2" type="ORF">KQ910_18980</name>
</gene>
<comment type="caution">
    <text evidence="2">The sequence shown here is derived from an EMBL/GenBank/DDBJ whole genome shotgun (WGS) entry which is preliminary data.</text>
</comment>
<accession>A0ABS6IRR2</accession>
<proteinExistence type="predicted"/>
<protein>
    <submittedName>
        <fullName evidence="2">VOC family protein</fullName>
    </submittedName>
</protein>
<organism evidence="2 3">
    <name type="scientific">Reyranella humidisoli</name>
    <dbReference type="NCBI Taxonomy" id="2849149"/>
    <lineage>
        <taxon>Bacteria</taxon>
        <taxon>Pseudomonadati</taxon>
        <taxon>Pseudomonadota</taxon>
        <taxon>Alphaproteobacteria</taxon>
        <taxon>Hyphomicrobiales</taxon>
        <taxon>Reyranellaceae</taxon>
        <taxon>Reyranella</taxon>
    </lineage>
</organism>
<dbReference type="RefSeq" id="WP_216964223.1">
    <property type="nucleotide sequence ID" value="NZ_JAHOPB010000002.1"/>
</dbReference>
<dbReference type="PROSITE" id="PS51819">
    <property type="entry name" value="VOC"/>
    <property type="match status" value="1"/>
</dbReference>
<keyword evidence="3" id="KW-1185">Reference proteome</keyword>
<dbReference type="EMBL" id="JAHOPB010000002">
    <property type="protein sequence ID" value="MBU8875865.1"/>
    <property type="molecule type" value="Genomic_DNA"/>
</dbReference>